<dbReference type="Proteomes" id="UP000194841">
    <property type="component" value="Unassembled WGS sequence"/>
</dbReference>
<comment type="cofactor">
    <cofactor evidence="2">
        <name>Mg(2+)</name>
        <dbReference type="ChEBI" id="CHEBI:18420"/>
    </cofactor>
</comment>
<organism evidence="15 16">
    <name type="scientific">Pseudoalteromonas ulvae</name>
    <dbReference type="NCBI Taxonomy" id="107327"/>
    <lineage>
        <taxon>Bacteria</taxon>
        <taxon>Pseudomonadati</taxon>
        <taxon>Pseudomonadota</taxon>
        <taxon>Gammaproteobacteria</taxon>
        <taxon>Alteromonadales</taxon>
        <taxon>Pseudoalteromonadaceae</taxon>
        <taxon>Pseudoalteromonas</taxon>
    </lineage>
</organism>
<dbReference type="GO" id="GO:0046872">
    <property type="term" value="F:metal ion binding"/>
    <property type="evidence" value="ECO:0007669"/>
    <property type="project" value="UniProtKB-KW"/>
</dbReference>
<keyword evidence="7" id="KW-0963">Cytoplasm</keyword>
<dbReference type="Pfam" id="PF00391">
    <property type="entry name" value="PEP-utilizers"/>
    <property type="match status" value="1"/>
</dbReference>
<keyword evidence="8" id="KW-0762">Sugar transport</keyword>
<dbReference type="SUPFAM" id="SSF52009">
    <property type="entry name" value="Phosphohistidine domain"/>
    <property type="match status" value="1"/>
</dbReference>
<dbReference type="InterPro" id="IPR000121">
    <property type="entry name" value="PEP_util_C"/>
</dbReference>
<evidence type="ECO:0000256" key="5">
    <source>
        <dbReference type="ARBA" id="ARBA00012232"/>
    </source>
</evidence>
<evidence type="ECO:0000256" key="1">
    <source>
        <dbReference type="ARBA" id="ARBA00000683"/>
    </source>
</evidence>
<dbReference type="EC" id="2.7.3.9" evidence="5"/>
<dbReference type="GO" id="GO:0009401">
    <property type="term" value="P:phosphoenolpyruvate-dependent sugar phosphotransferase system"/>
    <property type="evidence" value="ECO:0007669"/>
    <property type="project" value="UniProtKB-KW"/>
</dbReference>
<gene>
    <name evidence="15" type="ORF">B1199_09885</name>
</gene>
<dbReference type="InterPro" id="IPR040442">
    <property type="entry name" value="Pyrv_kinase-like_dom_sf"/>
</dbReference>
<dbReference type="Pfam" id="PF05524">
    <property type="entry name" value="PEP-utilisers_N"/>
    <property type="match status" value="1"/>
</dbReference>
<evidence type="ECO:0000256" key="4">
    <source>
        <dbReference type="ARBA" id="ARBA00007837"/>
    </source>
</evidence>
<evidence type="ECO:0000256" key="11">
    <source>
        <dbReference type="ARBA" id="ARBA00022723"/>
    </source>
</evidence>
<proteinExistence type="inferred from homology"/>
<dbReference type="PRINTS" id="PR01736">
    <property type="entry name" value="PHPHTRNFRASE"/>
</dbReference>
<feature type="domain" description="GAF" evidence="14">
    <location>
        <begin position="17"/>
        <end position="164"/>
    </location>
</feature>
<dbReference type="InterPro" id="IPR015813">
    <property type="entry name" value="Pyrv/PenolPyrv_kinase-like_dom"/>
</dbReference>
<dbReference type="SUPFAM" id="SSF55781">
    <property type="entry name" value="GAF domain-like"/>
    <property type="match status" value="1"/>
</dbReference>
<dbReference type="GO" id="GO:0008965">
    <property type="term" value="F:phosphoenolpyruvate-protein phosphotransferase activity"/>
    <property type="evidence" value="ECO:0007669"/>
    <property type="project" value="UniProtKB-EC"/>
</dbReference>
<dbReference type="PROSITE" id="PS00370">
    <property type="entry name" value="PEP_ENZYMES_PHOS_SITE"/>
    <property type="match status" value="1"/>
</dbReference>
<dbReference type="AlphaFoldDB" id="A0A244CSQ9"/>
<dbReference type="Pfam" id="PF01590">
    <property type="entry name" value="GAF"/>
    <property type="match status" value="1"/>
</dbReference>
<dbReference type="SUPFAM" id="SSF51621">
    <property type="entry name" value="Phosphoenolpyruvate/pyruvate domain"/>
    <property type="match status" value="1"/>
</dbReference>
<evidence type="ECO:0000256" key="2">
    <source>
        <dbReference type="ARBA" id="ARBA00001946"/>
    </source>
</evidence>
<dbReference type="PANTHER" id="PTHR46244:SF1">
    <property type="entry name" value="PHOSPHOENOLPYRUVATE-DEPENDENT PHOSPHOTRANSFERASE SYSTEM"/>
    <property type="match status" value="1"/>
</dbReference>
<sequence length="765" mass="85145">MLAVLRQIAEAVSQQPDLTSSLKCFVSSVRHAINTECCSVYFADYSQDDFVLMATEGLNPSAVGNFRIGFTEGLVGLVAQREEPINLAFAQTHPRFMLAPEVKEDNYNAFLAVPIVHQKKVMGVIVVQQKIARVFTQDEESLLVTLSAQLASQLALVEIKELLKQDEITHQTSCLKGLSGAPGIAIGHAFVVMPKLDFASFESQKCQSVSAEIALFKQAVSATRQDFNHMSVQLSDNVSSETRAVFQVYQNLLDAKSLGNSVEREINAGWCAKSALKIVIENLANQFLAMQDEYLRERAIDIKDIGLRVLHHLHDTEQAHKTYPENTILVADVLTPTMLAEVPREKIAGVISVSGAANSHASILTRALGIPAIWGVSELPLLQVDGKEVILDAYAGRLYISPSSMLLREYTQIKKQEGLLHDQFESEHHLAAETLDGEHVKLLVNAGLELSSDLASANFMDGVGLYRTEAWFMQKNAFPTQAEQEAWYRQVLSAYYPSPVVMRTLDIGGDKMLSYFDVKEENPFLGWRGVRVSLDHPELFLDQLKAMLKANAGLGNLKILFPMVTDVSEVSQAKRLLERAYYELEDEWSDEFYTIEMPEVGVMLEVPSSVFLIPEWAEKVDFCSVGSNDLTQYLLAVDRTNARVAELFNPYHPAVLRVLNTIAAQCQQFELPFSLCGELAADPEGAILLVAMGYRSLSMNPGSINQVKWALRRLEVRFMEDLLAECLMQPSAILVQRLVRNFIVEHGLSQLLYTCHGLNDPIKSV</sequence>
<dbReference type="NCBIfam" id="TIGR01417">
    <property type="entry name" value="PTS_I_fam"/>
    <property type="match status" value="1"/>
</dbReference>
<dbReference type="OrthoDB" id="9765468at2"/>
<evidence type="ECO:0000256" key="3">
    <source>
        <dbReference type="ARBA" id="ARBA00004496"/>
    </source>
</evidence>
<dbReference type="Pfam" id="PF02896">
    <property type="entry name" value="PEP-utilizers_C"/>
    <property type="match status" value="1"/>
</dbReference>
<dbReference type="NCBIfam" id="NF008283">
    <property type="entry name" value="PRK11061.1"/>
    <property type="match status" value="1"/>
</dbReference>
<comment type="similarity">
    <text evidence="4">Belongs to the PEP-utilizing enzyme family.</text>
</comment>
<dbReference type="Gene3D" id="3.20.20.60">
    <property type="entry name" value="Phosphoenolpyruvate-binding domains"/>
    <property type="match status" value="1"/>
</dbReference>
<name>A0A244CSQ9_PSEDV</name>
<evidence type="ECO:0000313" key="16">
    <source>
        <dbReference type="Proteomes" id="UP000194841"/>
    </source>
</evidence>
<evidence type="ECO:0000313" key="15">
    <source>
        <dbReference type="EMBL" id="OUL58618.1"/>
    </source>
</evidence>
<keyword evidence="12" id="KW-0418">Kinase</keyword>
<dbReference type="InterPro" id="IPR008279">
    <property type="entry name" value="PEP-util_enz_mobile_dom"/>
</dbReference>
<dbReference type="SMART" id="SM00065">
    <property type="entry name" value="GAF"/>
    <property type="match status" value="1"/>
</dbReference>
<dbReference type="GO" id="GO:0005737">
    <property type="term" value="C:cytoplasm"/>
    <property type="evidence" value="ECO:0007669"/>
    <property type="project" value="UniProtKB-SubCell"/>
</dbReference>
<dbReference type="Gene3D" id="1.10.274.10">
    <property type="entry name" value="PtsI, HPr-binding domain"/>
    <property type="match status" value="1"/>
</dbReference>
<evidence type="ECO:0000256" key="12">
    <source>
        <dbReference type="ARBA" id="ARBA00022777"/>
    </source>
</evidence>
<dbReference type="Gene3D" id="3.30.450.40">
    <property type="match status" value="1"/>
</dbReference>
<reference evidence="15 16" key="1">
    <citation type="submission" date="2017-02" db="EMBL/GenBank/DDBJ databases">
        <title>Pseudoalteromonas ulvae TC14 Genome.</title>
        <authorList>
            <person name="Molmeret M."/>
        </authorList>
    </citation>
    <scope>NUCLEOTIDE SEQUENCE [LARGE SCALE GENOMIC DNA]</scope>
    <source>
        <strain evidence="15">TC14</strain>
    </source>
</reference>
<dbReference type="InterPro" id="IPR006318">
    <property type="entry name" value="PTS_EI-like"/>
</dbReference>
<evidence type="ECO:0000256" key="9">
    <source>
        <dbReference type="ARBA" id="ARBA00022679"/>
    </source>
</evidence>
<dbReference type="InterPro" id="IPR036618">
    <property type="entry name" value="PtsI_HPr-bd_sf"/>
</dbReference>
<evidence type="ECO:0000256" key="10">
    <source>
        <dbReference type="ARBA" id="ARBA00022683"/>
    </source>
</evidence>
<keyword evidence="16" id="KW-1185">Reference proteome</keyword>
<comment type="subcellular location">
    <subcellularLocation>
        <location evidence="3">Cytoplasm</location>
    </subcellularLocation>
</comment>
<comment type="caution">
    <text evidence="15">The sequence shown here is derived from an EMBL/GenBank/DDBJ whole genome shotgun (WGS) entry which is preliminary data.</text>
</comment>
<keyword evidence="10" id="KW-0598">Phosphotransferase system</keyword>
<evidence type="ECO:0000259" key="14">
    <source>
        <dbReference type="SMART" id="SM00065"/>
    </source>
</evidence>
<dbReference type="PANTHER" id="PTHR46244">
    <property type="entry name" value="PHOSPHOENOLPYRUVATE-PROTEIN PHOSPHOTRANSFERASE"/>
    <property type="match status" value="1"/>
</dbReference>
<keyword evidence="9" id="KW-0808">Transferase</keyword>
<dbReference type="InterPro" id="IPR029016">
    <property type="entry name" value="GAF-like_dom_sf"/>
</dbReference>
<dbReference type="EMBL" id="MWPV01000002">
    <property type="protein sequence ID" value="OUL58618.1"/>
    <property type="molecule type" value="Genomic_DNA"/>
</dbReference>
<dbReference type="InterPro" id="IPR018274">
    <property type="entry name" value="PEP_util_AS"/>
</dbReference>
<dbReference type="InterPro" id="IPR008731">
    <property type="entry name" value="PTS_EIN"/>
</dbReference>
<dbReference type="InterPro" id="IPR050499">
    <property type="entry name" value="PEP-utilizing_PTS_enzyme"/>
</dbReference>
<dbReference type="GO" id="GO:0016301">
    <property type="term" value="F:kinase activity"/>
    <property type="evidence" value="ECO:0007669"/>
    <property type="project" value="UniProtKB-KW"/>
</dbReference>
<evidence type="ECO:0000256" key="7">
    <source>
        <dbReference type="ARBA" id="ARBA00022490"/>
    </source>
</evidence>
<accession>A0A244CSQ9</accession>
<keyword evidence="13" id="KW-0460">Magnesium</keyword>
<protein>
    <recommendedName>
        <fullName evidence="5">phosphoenolpyruvate--protein phosphotransferase</fullName>
        <ecNumber evidence="5">2.7.3.9</ecNumber>
    </recommendedName>
</protein>
<comment type="catalytic activity">
    <reaction evidence="1">
        <text>L-histidyl-[protein] + phosphoenolpyruvate = N(pros)-phospho-L-histidyl-[protein] + pyruvate</text>
        <dbReference type="Rhea" id="RHEA:23880"/>
        <dbReference type="Rhea" id="RHEA-COMP:9745"/>
        <dbReference type="Rhea" id="RHEA-COMP:9746"/>
        <dbReference type="ChEBI" id="CHEBI:15361"/>
        <dbReference type="ChEBI" id="CHEBI:29979"/>
        <dbReference type="ChEBI" id="CHEBI:58702"/>
        <dbReference type="ChEBI" id="CHEBI:64837"/>
        <dbReference type="EC" id="2.7.3.9"/>
    </reaction>
</comment>
<evidence type="ECO:0000256" key="6">
    <source>
        <dbReference type="ARBA" id="ARBA00022448"/>
    </source>
</evidence>
<keyword evidence="11" id="KW-0479">Metal-binding</keyword>
<keyword evidence="6" id="KW-0813">Transport</keyword>
<dbReference type="RefSeq" id="WP_086743920.1">
    <property type="nucleotide sequence ID" value="NZ_MWPV01000002.1"/>
</dbReference>
<dbReference type="Gene3D" id="3.50.30.10">
    <property type="entry name" value="Phosphohistidine domain"/>
    <property type="match status" value="1"/>
</dbReference>
<evidence type="ECO:0000256" key="13">
    <source>
        <dbReference type="ARBA" id="ARBA00022842"/>
    </source>
</evidence>
<dbReference type="InterPro" id="IPR036637">
    <property type="entry name" value="Phosphohistidine_dom_sf"/>
</dbReference>
<dbReference type="SUPFAM" id="SSF47831">
    <property type="entry name" value="Enzyme I of the PEP:sugar phosphotransferase system HPr-binding (sub)domain"/>
    <property type="match status" value="1"/>
</dbReference>
<dbReference type="InterPro" id="IPR003018">
    <property type="entry name" value="GAF"/>
</dbReference>
<evidence type="ECO:0000256" key="8">
    <source>
        <dbReference type="ARBA" id="ARBA00022597"/>
    </source>
</evidence>